<keyword evidence="2" id="KW-1185">Reference proteome</keyword>
<evidence type="ECO:0000313" key="1">
    <source>
        <dbReference type="EMBL" id="RAJ98141.1"/>
    </source>
</evidence>
<reference evidence="1 2" key="1">
    <citation type="submission" date="2018-06" db="EMBL/GenBank/DDBJ databases">
        <title>Genomic Encyclopedia of Archaeal and Bacterial Type Strains, Phase II (KMG-II): from individual species to whole genera.</title>
        <authorList>
            <person name="Goeker M."/>
        </authorList>
    </citation>
    <scope>NUCLEOTIDE SEQUENCE [LARGE SCALE GENOMIC DNA]</scope>
    <source>
        <strain evidence="1 2">DSM 21851</strain>
    </source>
</reference>
<dbReference type="Proteomes" id="UP000248790">
    <property type="component" value="Unassembled WGS sequence"/>
</dbReference>
<name>A0A327WYA2_LARAB</name>
<dbReference type="AlphaFoldDB" id="A0A327WYA2"/>
<organism evidence="1 2">
    <name type="scientific">Larkinella arboricola</name>
    <dbReference type="NCBI Taxonomy" id="643671"/>
    <lineage>
        <taxon>Bacteria</taxon>
        <taxon>Pseudomonadati</taxon>
        <taxon>Bacteroidota</taxon>
        <taxon>Cytophagia</taxon>
        <taxon>Cytophagales</taxon>
        <taxon>Spirosomataceae</taxon>
        <taxon>Larkinella</taxon>
    </lineage>
</organism>
<evidence type="ECO:0000313" key="2">
    <source>
        <dbReference type="Proteomes" id="UP000248790"/>
    </source>
</evidence>
<dbReference type="OrthoDB" id="943693at2"/>
<comment type="caution">
    <text evidence="1">The sequence shown here is derived from an EMBL/GenBank/DDBJ whole genome shotgun (WGS) entry which is preliminary data.</text>
</comment>
<dbReference type="RefSeq" id="WP_111629072.1">
    <property type="nucleotide sequence ID" value="NZ_QLMC01000003.1"/>
</dbReference>
<accession>A0A327WYA2</accession>
<protein>
    <submittedName>
        <fullName evidence="1">Uncharacterized protein</fullName>
    </submittedName>
</protein>
<sequence>METTHSIFPDDVQNLISAQVPLQPFATILETPFRLFRVADTSVILHCIDLKTYAHGHQQADSRYFFQQLSERFSADNWRLIHLWEDVWRQKTAIVVSRLRALAGYSERIPARLTQVRRIDRPTTDRFLESNHLQVVTNVKYKYGLFLPARYFRVLSAEFRAQLGDGAELLVAVATFSHPRQIIRDGIPHRSVELVRFANLRDCTVVGGLDKLLKAFVTDFRPDDIMTYADRDWSDGRSYEKLEFQRLELTEPKSFWLRPGEWVRHYPNRLPDGLTENDMTAKGYIPVYNAGSRKFVKIYRNTDKADPPDTHE</sequence>
<gene>
    <name evidence="1" type="ORF">LX87_03049</name>
</gene>
<proteinExistence type="predicted"/>
<dbReference type="EMBL" id="QLMC01000003">
    <property type="protein sequence ID" value="RAJ98141.1"/>
    <property type="molecule type" value="Genomic_DNA"/>
</dbReference>